<dbReference type="PROSITE" id="PS50005">
    <property type="entry name" value="TPR"/>
    <property type="match status" value="1"/>
</dbReference>
<keyword evidence="1" id="KW-0802">TPR repeat</keyword>
<reference evidence="4 5" key="1">
    <citation type="submission" date="2019-08" db="EMBL/GenBank/DDBJ databases">
        <title>Complete genome sequence of Candidatus Uab amorphum.</title>
        <authorList>
            <person name="Shiratori T."/>
            <person name="Suzuki S."/>
            <person name="Kakizawa Y."/>
            <person name="Ishida K."/>
        </authorList>
    </citation>
    <scope>NUCLEOTIDE SEQUENCE [LARGE SCALE GENOMIC DNA]</scope>
    <source>
        <strain evidence="4 5">SRT547</strain>
    </source>
</reference>
<keyword evidence="3" id="KW-0472">Membrane</keyword>
<feature type="compositionally biased region" description="Basic and acidic residues" evidence="2">
    <location>
        <begin position="730"/>
        <end position="755"/>
    </location>
</feature>
<dbReference type="Pfam" id="PF13181">
    <property type="entry name" value="TPR_8"/>
    <property type="match status" value="1"/>
</dbReference>
<accession>A0A5S9ISB2</accession>
<evidence type="ECO:0000313" key="4">
    <source>
        <dbReference type="EMBL" id="BBM86512.1"/>
    </source>
</evidence>
<dbReference type="OrthoDB" id="101857at2"/>
<evidence type="ECO:0000256" key="3">
    <source>
        <dbReference type="SAM" id="Phobius"/>
    </source>
</evidence>
<feature type="transmembrane region" description="Helical" evidence="3">
    <location>
        <begin position="218"/>
        <end position="239"/>
    </location>
</feature>
<dbReference type="SMART" id="SM00028">
    <property type="entry name" value="TPR"/>
    <property type="match status" value="2"/>
</dbReference>
<proteinExistence type="predicted"/>
<dbReference type="KEGG" id="uam:UABAM_04898"/>
<dbReference type="InterPro" id="IPR011990">
    <property type="entry name" value="TPR-like_helical_dom_sf"/>
</dbReference>
<feature type="repeat" description="TPR" evidence="1">
    <location>
        <begin position="41"/>
        <end position="74"/>
    </location>
</feature>
<sequence>MEDKKQKVQKFKKRLQQLLKNEEWEESLVVFDELILVRETPQRWCNRSFVLLQLGKIGLAIEGYKKALKLDPNHEIAHRGLAKAEEILRSLKDEDEEDYAVDSEKETQEASEEQRLIKQFKNFTRQKNWDQALIVLDGLIAIKPTVERLCNQGTILAKQGSLKLALSSYNGALQIDSNSEAAQQGVQRIQKMIYEVREGTKEEPLLAVQLVEDKSNTLLVFIIAAIAFVLIIALIQSMFSNGESVSNNENIEKNIDEGTTSEQYAAEQKAKGFIEYNGKWVTAQQKFSMEQQAKGLVEHDGKWMTTEQKFRMEQEAKGFIEYNGKWVTAQQKFTSEQQAKGLVEYNGKWVTAQQKFISEQRAKGLVEYKGKWMTAQQKLASEQQAKGLVEYKGKWMTAEQKFTREQKAKGLVKFDNKWITKKEWQKKQQLLHETLPKKLRDYHVYLERECKKAAKNKEFREAYLHLKNHVQKLDEFLGVDIKSPVVEKIRSKIPVHKSYIFPLRLFEQQRDVDLAFSPSKLAHLEKDILELQAKFSQTITLRDKTNFNLQTLETNISSTRNEVSRLKSDIKSVITLGSRIKEIKDRLKRHTSGLTKILKKEKQLDVDVAVAEKRLSQLRSKQSLSNKLSDLRRSIREKQESFDNVVGEAKLLRREVDQLERRIRNSNDEQEKQRLRRQVAGLKNQIRDKEIIQEELQDAQTRLRDQEFTIQELENKRQEREDEVLRLREEKSSAKEERQKIKREVSDLGEEKQQKEAQYQKAKNMLPQWKSSLENAEKLLQNQKKQQREQQQNLENYERELQPLNKLKKRKQNILHVVDQFQRWWINLQGNAKVFRTGEHPVKDPLKNMLLALYALHNFSRDHIRVKIHKGYRSLGKAAVYFQ</sequence>
<dbReference type="SUPFAM" id="SSF48452">
    <property type="entry name" value="TPR-like"/>
    <property type="match status" value="1"/>
</dbReference>
<dbReference type="InterPro" id="IPR019734">
    <property type="entry name" value="TPR_rpt"/>
</dbReference>
<keyword evidence="3" id="KW-1133">Transmembrane helix</keyword>
<gene>
    <name evidence="4" type="ORF">UABAM_04898</name>
</gene>
<organism evidence="4 5">
    <name type="scientific">Uabimicrobium amorphum</name>
    <dbReference type="NCBI Taxonomy" id="2596890"/>
    <lineage>
        <taxon>Bacteria</taxon>
        <taxon>Pseudomonadati</taxon>
        <taxon>Planctomycetota</taxon>
        <taxon>Candidatus Uabimicrobiia</taxon>
        <taxon>Candidatus Uabimicrobiales</taxon>
        <taxon>Candidatus Uabimicrobiaceae</taxon>
        <taxon>Candidatus Uabimicrobium</taxon>
    </lineage>
</organism>
<evidence type="ECO:0000256" key="2">
    <source>
        <dbReference type="SAM" id="MobiDB-lite"/>
    </source>
</evidence>
<evidence type="ECO:0000313" key="5">
    <source>
        <dbReference type="Proteomes" id="UP000326354"/>
    </source>
</evidence>
<dbReference type="Proteomes" id="UP000326354">
    <property type="component" value="Chromosome"/>
</dbReference>
<dbReference type="RefSeq" id="WP_151970566.1">
    <property type="nucleotide sequence ID" value="NZ_AP019860.1"/>
</dbReference>
<dbReference type="AlphaFoldDB" id="A0A5S9ISB2"/>
<name>A0A5S9ISB2_UABAM</name>
<dbReference type="EMBL" id="AP019860">
    <property type="protein sequence ID" value="BBM86512.1"/>
    <property type="molecule type" value="Genomic_DNA"/>
</dbReference>
<protein>
    <submittedName>
        <fullName evidence="4">Chromosome partition protein Smc</fullName>
    </submittedName>
</protein>
<keyword evidence="3" id="KW-0812">Transmembrane</keyword>
<evidence type="ECO:0000256" key="1">
    <source>
        <dbReference type="PROSITE-ProRule" id="PRU00339"/>
    </source>
</evidence>
<keyword evidence="5" id="KW-1185">Reference proteome</keyword>
<dbReference type="Gene3D" id="1.25.40.10">
    <property type="entry name" value="Tetratricopeptide repeat domain"/>
    <property type="match status" value="2"/>
</dbReference>
<feature type="region of interest" description="Disordered" evidence="2">
    <location>
        <begin position="730"/>
        <end position="762"/>
    </location>
</feature>